<dbReference type="Proteomes" id="UP000478008">
    <property type="component" value="Unassembled WGS sequence"/>
</dbReference>
<gene>
    <name evidence="2" type="ORF">DEBR0S1_17964G</name>
</gene>
<sequence>MAECAHGNFVDNSIERIPFNYQLLELEKAALVQERIKKDRELHPEKYVRGGNVYNRNNGNNAGNGNFNSGNNRYQRNKYKGDQNHRRNETITKPMLQMNQYKQNYGGYYGSKYQQTQYQSPGYGAQMYTSASFGCQQQQPQQMLSVNSQSLQQNLSVEEPITPFQRQLQSIIRAASPNSSVASSPAGTPQISSATTSATSVSMAQDPASQSLGAYENLSRQGGGSSTAFFSNPAPSFATPSLVRTSSSPGSFYTRSGNNMSISENKPQETLQGQFLQRSMSSLDSTSALNSNISTPAASGNIWNSSSTNTNIEQISNYNNAGTVPGGSINNLFANSGLTWAAGKY</sequence>
<name>A0A7D9GYZ9_DEKBR</name>
<evidence type="ECO:0000256" key="1">
    <source>
        <dbReference type="SAM" id="MobiDB-lite"/>
    </source>
</evidence>
<feature type="compositionally biased region" description="Low complexity" evidence="1">
    <location>
        <begin position="178"/>
        <end position="204"/>
    </location>
</feature>
<protein>
    <submittedName>
        <fullName evidence="2">DEBR0S1_17964g1_1</fullName>
    </submittedName>
</protein>
<dbReference type="AlphaFoldDB" id="A0A7D9GYZ9"/>
<evidence type="ECO:0000313" key="3">
    <source>
        <dbReference type="Proteomes" id="UP000478008"/>
    </source>
</evidence>
<keyword evidence="3" id="KW-1185">Reference proteome</keyword>
<feature type="region of interest" description="Disordered" evidence="1">
    <location>
        <begin position="240"/>
        <end position="266"/>
    </location>
</feature>
<dbReference type="EMBL" id="CABFWN010000001">
    <property type="protein sequence ID" value="VUG16488.1"/>
    <property type="molecule type" value="Genomic_DNA"/>
</dbReference>
<feature type="region of interest" description="Disordered" evidence="1">
    <location>
        <begin position="49"/>
        <end position="84"/>
    </location>
</feature>
<feature type="compositionally biased region" description="Low complexity" evidence="1">
    <location>
        <begin position="50"/>
        <end position="72"/>
    </location>
</feature>
<feature type="region of interest" description="Disordered" evidence="1">
    <location>
        <begin position="178"/>
        <end position="207"/>
    </location>
</feature>
<organism evidence="2 3">
    <name type="scientific">Dekkera bruxellensis</name>
    <name type="common">Brettanomyces custersii</name>
    <dbReference type="NCBI Taxonomy" id="5007"/>
    <lineage>
        <taxon>Eukaryota</taxon>
        <taxon>Fungi</taxon>
        <taxon>Dikarya</taxon>
        <taxon>Ascomycota</taxon>
        <taxon>Saccharomycotina</taxon>
        <taxon>Pichiomycetes</taxon>
        <taxon>Pichiales</taxon>
        <taxon>Pichiaceae</taxon>
        <taxon>Brettanomyces</taxon>
    </lineage>
</organism>
<proteinExistence type="predicted"/>
<reference evidence="2 3" key="1">
    <citation type="submission" date="2019-07" db="EMBL/GenBank/DDBJ databases">
        <authorList>
            <person name="Friedrich A."/>
            <person name="Schacherer J."/>
        </authorList>
    </citation>
    <scope>NUCLEOTIDE SEQUENCE [LARGE SCALE GENOMIC DNA]</scope>
</reference>
<accession>A0A7D9GYZ9</accession>
<evidence type="ECO:0000313" key="2">
    <source>
        <dbReference type="EMBL" id="VUG16488.1"/>
    </source>
</evidence>